<evidence type="ECO:0000313" key="1">
    <source>
        <dbReference type="EMBL" id="MBI1682062.1"/>
    </source>
</evidence>
<comment type="caution">
    <text evidence="1">The sequence shown here is derived from an EMBL/GenBank/DDBJ whole genome shotgun (WGS) entry which is preliminary data.</text>
</comment>
<dbReference type="InterPro" id="IPR002816">
    <property type="entry name" value="TraB/PrgY/GumN_fam"/>
</dbReference>
<evidence type="ECO:0000313" key="2">
    <source>
        <dbReference type="Proteomes" id="UP000639859"/>
    </source>
</evidence>
<keyword evidence="2" id="KW-1185">Reference proteome</keyword>
<dbReference type="EMBL" id="JADWOX010000001">
    <property type="protein sequence ID" value="MBI1682062.1"/>
    <property type="molecule type" value="Genomic_DNA"/>
</dbReference>
<organism evidence="1 2">
    <name type="scientific">Caulobacter hibisci</name>
    <dbReference type="NCBI Taxonomy" id="2035993"/>
    <lineage>
        <taxon>Bacteria</taxon>
        <taxon>Pseudomonadati</taxon>
        <taxon>Pseudomonadota</taxon>
        <taxon>Alphaproteobacteria</taxon>
        <taxon>Caulobacterales</taxon>
        <taxon>Caulobacteraceae</taxon>
        <taxon>Caulobacter</taxon>
    </lineage>
</organism>
<dbReference type="CDD" id="cd14788">
    <property type="entry name" value="GumN"/>
    <property type="match status" value="1"/>
</dbReference>
<sequence>MLERFRTSRGREIVIQRVAPTLALVPAVAGFLLALCAGPVLAQQAVDASGPITLQRVDPQENLVEELIVNARLPGPAWWKVSDADTTIYVLGAPGLTPSGLTYDDSVIKRRLEGADRLIMGQEADISVVRMIALVMGGRSYFLSEQPMRETLPPELRARLDARLAATKAGSDYDKVKPAFAGFMLAKAPGGSLSISKSVTDEIRDMAKELPQDKRPRIQNLSGYSLVDAIKALGSLPQPLQELCLDAGLREAESGQGGVKQIAERWATGDVRAVVSADRGFQRCLASTPSIARELRDGRDDAVKAIESALKKPGKSVAVIELRSLLAQDGVLDQLRAKGLKVSTPDE</sequence>
<protein>
    <submittedName>
        <fullName evidence="1">TraB/GumN family protein</fullName>
    </submittedName>
</protein>
<gene>
    <name evidence="1" type="ORF">I4Q42_00090</name>
</gene>
<proteinExistence type="predicted"/>
<accession>A0ABS0SR94</accession>
<name>A0ABS0SR94_9CAUL</name>
<dbReference type="Proteomes" id="UP000639859">
    <property type="component" value="Unassembled WGS sequence"/>
</dbReference>
<dbReference type="Pfam" id="PF01963">
    <property type="entry name" value="TraB_PrgY_gumN"/>
    <property type="match status" value="1"/>
</dbReference>
<reference evidence="1 2" key="1">
    <citation type="submission" date="2020-11" db="EMBL/GenBank/DDBJ databases">
        <title>genome sequence of strain KACC 18849.</title>
        <authorList>
            <person name="Gao J."/>
            <person name="Zhang X."/>
        </authorList>
    </citation>
    <scope>NUCLEOTIDE SEQUENCE [LARGE SCALE GENOMIC DNA]</scope>
    <source>
        <strain evidence="1 2">KACC 18849</strain>
    </source>
</reference>